<accession>A0A372JLU3</accession>
<dbReference type="AlphaFoldDB" id="A0A372JLU3"/>
<name>A0A372JLU3_9ACTN</name>
<sequence length="239" mass="27153">MTERKPRPDYSGEFDPDFRFEDLTREALVRLVREYALIVHLLDRSCLTAVGLRYGQEAVEEIAIEEWKGASPVYARRIREIMGIEGDGVSAIFKLLQLDPGFAQHYMDVEYELVDERHGFFQLRSCGALLDVEPFGERSVTGMCHTIEDGTFDITAQAVNPKARIRPVHRPPRNPAGRVPHCRWEVVIDDDTETLPEADITRMTRGTTAARHRFPPMRDGTPHIPGRPSGFRRDPDPSG</sequence>
<reference evidence="2 3" key="1">
    <citation type="submission" date="2018-08" db="EMBL/GenBank/DDBJ databases">
        <title>Actinomadura jelena sp. nov., a novel Actinomycete isolated from soil in Chad.</title>
        <authorList>
            <person name="Shi L."/>
        </authorList>
    </citation>
    <scope>NUCLEOTIDE SEQUENCE [LARGE SCALE GENOMIC DNA]</scope>
    <source>
        <strain evidence="2 3">NEAU-G17</strain>
    </source>
</reference>
<evidence type="ECO:0000313" key="3">
    <source>
        <dbReference type="Proteomes" id="UP000261811"/>
    </source>
</evidence>
<organism evidence="2 3">
    <name type="scientific">Actinomadura logoneensis</name>
    <dbReference type="NCBI Taxonomy" id="2293572"/>
    <lineage>
        <taxon>Bacteria</taxon>
        <taxon>Bacillati</taxon>
        <taxon>Actinomycetota</taxon>
        <taxon>Actinomycetes</taxon>
        <taxon>Streptosporangiales</taxon>
        <taxon>Thermomonosporaceae</taxon>
        <taxon>Actinomadura</taxon>
    </lineage>
</organism>
<protein>
    <submittedName>
        <fullName evidence="2">Uncharacterized protein</fullName>
    </submittedName>
</protein>
<evidence type="ECO:0000313" key="2">
    <source>
        <dbReference type="EMBL" id="RFU40909.1"/>
    </source>
</evidence>
<comment type="caution">
    <text evidence="2">The sequence shown here is derived from an EMBL/GenBank/DDBJ whole genome shotgun (WGS) entry which is preliminary data.</text>
</comment>
<proteinExistence type="predicted"/>
<keyword evidence="3" id="KW-1185">Reference proteome</keyword>
<dbReference type="EMBL" id="QURH01000251">
    <property type="protein sequence ID" value="RFU40909.1"/>
    <property type="molecule type" value="Genomic_DNA"/>
</dbReference>
<dbReference type="Proteomes" id="UP000261811">
    <property type="component" value="Unassembled WGS sequence"/>
</dbReference>
<dbReference type="RefSeq" id="WP_117358022.1">
    <property type="nucleotide sequence ID" value="NZ_QURH01000251.1"/>
</dbReference>
<feature type="region of interest" description="Disordered" evidence="1">
    <location>
        <begin position="205"/>
        <end position="239"/>
    </location>
</feature>
<dbReference type="OrthoDB" id="3461157at2"/>
<gene>
    <name evidence="2" type="ORF">DZF91_14655</name>
</gene>
<evidence type="ECO:0000256" key="1">
    <source>
        <dbReference type="SAM" id="MobiDB-lite"/>
    </source>
</evidence>